<evidence type="ECO:0000313" key="3">
    <source>
        <dbReference type="Proteomes" id="UP001085076"/>
    </source>
</evidence>
<sequence>MGRSIYQGSGGFKVPEEGSGSVEQFRDAVKGNVPMKTFRMRNPFLSSSIHAFRAVLCELIVVLILYAGNLESLEKNMGETIADTEVTMEGGQEADGRQRMDVEEDDVESEDYEECEELQEDLVFRDSDEEEEDGSVAENRWTFMSDQQKGLVNILAESALTGIKCFSVDSQPKEF</sequence>
<reference evidence="2" key="2">
    <citation type="journal article" date="2022" name="Hortic Res">
        <title>The genome of Dioscorea zingiberensis sheds light on the biosynthesis, origin and evolution of the medicinally important diosgenin saponins.</title>
        <authorList>
            <person name="Li Y."/>
            <person name="Tan C."/>
            <person name="Li Z."/>
            <person name="Guo J."/>
            <person name="Li S."/>
            <person name="Chen X."/>
            <person name="Wang C."/>
            <person name="Dai X."/>
            <person name="Yang H."/>
            <person name="Song W."/>
            <person name="Hou L."/>
            <person name="Xu J."/>
            <person name="Tong Z."/>
            <person name="Xu A."/>
            <person name="Yuan X."/>
            <person name="Wang W."/>
            <person name="Yang Q."/>
            <person name="Chen L."/>
            <person name="Sun Z."/>
            <person name="Wang K."/>
            <person name="Pan B."/>
            <person name="Chen J."/>
            <person name="Bao Y."/>
            <person name="Liu F."/>
            <person name="Qi X."/>
            <person name="Gang D.R."/>
            <person name="Wen J."/>
            <person name="Li J."/>
        </authorList>
    </citation>
    <scope>NUCLEOTIDE SEQUENCE</scope>
    <source>
        <strain evidence="2">Dzin_1.0</strain>
    </source>
</reference>
<dbReference type="Proteomes" id="UP001085076">
    <property type="component" value="Miscellaneous, Linkage group lg05"/>
</dbReference>
<protein>
    <submittedName>
        <fullName evidence="2">Uncharacterized protein</fullName>
    </submittedName>
</protein>
<proteinExistence type="predicted"/>
<keyword evidence="3" id="KW-1185">Reference proteome</keyword>
<feature type="compositionally biased region" description="Acidic residues" evidence="1">
    <location>
        <begin position="102"/>
        <end position="111"/>
    </location>
</feature>
<name>A0A9D5HCZ5_9LILI</name>
<accession>A0A9D5HCZ5</accession>
<gene>
    <name evidence="2" type="ORF">J5N97_019963</name>
</gene>
<feature type="region of interest" description="Disordered" evidence="1">
    <location>
        <begin position="89"/>
        <end position="111"/>
    </location>
</feature>
<reference evidence="2" key="1">
    <citation type="submission" date="2021-03" db="EMBL/GenBank/DDBJ databases">
        <authorList>
            <person name="Li Z."/>
            <person name="Yang C."/>
        </authorList>
    </citation>
    <scope>NUCLEOTIDE SEQUENCE</scope>
    <source>
        <strain evidence="2">Dzin_1.0</strain>
        <tissue evidence="2">Leaf</tissue>
    </source>
</reference>
<dbReference type="AlphaFoldDB" id="A0A9D5HCZ5"/>
<organism evidence="2 3">
    <name type="scientific">Dioscorea zingiberensis</name>
    <dbReference type="NCBI Taxonomy" id="325984"/>
    <lineage>
        <taxon>Eukaryota</taxon>
        <taxon>Viridiplantae</taxon>
        <taxon>Streptophyta</taxon>
        <taxon>Embryophyta</taxon>
        <taxon>Tracheophyta</taxon>
        <taxon>Spermatophyta</taxon>
        <taxon>Magnoliopsida</taxon>
        <taxon>Liliopsida</taxon>
        <taxon>Dioscoreales</taxon>
        <taxon>Dioscoreaceae</taxon>
        <taxon>Dioscorea</taxon>
    </lineage>
</organism>
<dbReference type="EMBL" id="JAGGNH010000005">
    <property type="protein sequence ID" value="KAJ0972004.1"/>
    <property type="molecule type" value="Genomic_DNA"/>
</dbReference>
<comment type="caution">
    <text evidence="2">The sequence shown here is derived from an EMBL/GenBank/DDBJ whole genome shotgun (WGS) entry which is preliminary data.</text>
</comment>
<evidence type="ECO:0000313" key="2">
    <source>
        <dbReference type="EMBL" id="KAJ0972004.1"/>
    </source>
</evidence>
<evidence type="ECO:0000256" key="1">
    <source>
        <dbReference type="SAM" id="MobiDB-lite"/>
    </source>
</evidence>